<proteinExistence type="predicted"/>
<dbReference type="Proteomes" id="UP000326759">
    <property type="component" value="Unassembled WGS sequence"/>
</dbReference>
<keyword evidence="1" id="KW-0732">Signal</keyword>
<protein>
    <submittedName>
        <fullName evidence="2">Uncharacterized protein</fullName>
    </submittedName>
</protein>
<feature type="chain" id="PRO_5024443896" evidence="1">
    <location>
        <begin position="23"/>
        <end position="72"/>
    </location>
</feature>
<accession>A0A5N5SZ68</accession>
<evidence type="ECO:0000256" key="1">
    <source>
        <dbReference type="SAM" id="SignalP"/>
    </source>
</evidence>
<gene>
    <name evidence="2" type="ORF">Anas_10798</name>
</gene>
<keyword evidence="3" id="KW-1185">Reference proteome</keyword>
<sequence length="72" mass="9133">MKMYKILYILLLFVILISTVDVSPIPEPSEPDYRRVLRRQRKRYNAYIRRRNRRGDWNGYPYYFYFNNFFRI</sequence>
<dbReference type="AlphaFoldDB" id="A0A5N5SZ68"/>
<reference evidence="2 3" key="1">
    <citation type="journal article" date="2019" name="PLoS Biol.">
        <title>Sex chromosomes control vertical transmission of feminizing Wolbachia symbionts in an isopod.</title>
        <authorList>
            <person name="Becking T."/>
            <person name="Chebbi M.A."/>
            <person name="Giraud I."/>
            <person name="Moumen B."/>
            <person name="Laverre T."/>
            <person name="Caubet Y."/>
            <person name="Peccoud J."/>
            <person name="Gilbert C."/>
            <person name="Cordaux R."/>
        </authorList>
    </citation>
    <scope>NUCLEOTIDE SEQUENCE [LARGE SCALE GENOMIC DNA]</scope>
    <source>
        <strain evidence="2">ANa2</strain>
        <tissue evidence="2">Whole body excluding digestive tract and cuticle</tissue>
    </source>
</reference>
<evidence type="ECO:0000313" key="2">
    <source>
        <dbReference type="EMBL" id="KAB7499208.1"/>
    </source>
</evidence>
<organism evidence="2 3">
    <name type="scientific">Armadillidium nasatum</name>
    <dbReference type="NCBI Taxonomy" id="96803"/>
    <lineage>
        <taxon>Eukaryota</taxon>
        <taxon>Metazoa</taxon>
        <taxon>Ecdysozoa</taxon>
        <taxon>Arthropoda</taxon>
        <taxon>Crustacea</taxon>
        <taxon>Multicrustacea</taxon>
        <taxon>Malacostraca</taxon>
        <taxon>Eumalacostraca</taxon>
        <taxon>Peracarida</taxon>
        <taxon>Isopoda</taxon>
        <taxon>Oniscidea</taxon>
        <taxon>Crinocheta</taxon>
        <taxon>Armadillidiidae</taxon>
        <taxon>Armadillidium</taxon>
    </lineage>
</organism>
<dbReference type="EMBL" id="SEYY01018577">
    <property type="protein sequence ID" value="KAB7499208.1"/>
    <property type="molecule type" value="Genomic_DNA"/>
</dbReference>
<evidence type="ECO:0000313" key="3">
    <source>
        <dbReference type="Proteomes" id="UP000326759"/>
    </source>
</evidence>
<feature type="signal peptide" evidence="1">
    <location>
        <begin position="1"/>
        <end position="22"/>
    </location>
</feature>
<comment type="caution">
    <text evidence="2">The sequence shown here is derived from an EMBL/GenBank/DDBJ whole genome shotgun (WGS) entry which is preliminary data.</text>
</comment>
<name>A0A5N5SZ68_9CRUS</name>